<reference evidence="7" key="1">
    <citation type="submission" date="2023-03" db="EMBL/GenBank/DDBJ databases">
        <title>Near-Complete genome sequence of Lipomyces tetrasporous NRRL Y-64009, an oleaginous yeast capable of growing on lignocellulosic hydrolysates.</title>
        <authorList>
            <consortium name="Lawrence Berkeley National Laboratory"/>
            <person name="Jagtap S.S."/>
            <person name="Liu J.-J."/>
            <person name="Walukiewicz H.E."/>
            <person name="Pangilinan J."/>
            <person name="Lipzen A."/>
            <person name="Ahrendt S."/>
            <person name="Koriabine M."/>
            <person name="Cobaugh K."/>
            <person name="Salamov A."/>
            <person name="Yoshinaga Y."/>
            <person name="Ng V."/>
            <person name="Daum C."/>
            <person name="Grigoriev I.V."/>
            <person name="Slininger P.J."/>
            <person name="Dien B.S."/>
            <person name="Jin Y.-S."/>
            <person name="Rao C.V."/>
        </authorList>
    </citation>
    <scope>NUCLEOTIDE SEQUENCE</scope>
    <source>
        <strain evidence="7">NRRL Y-64009</strain>
    </source>
</reference>
<dbReference type="PANTHER" id="PTHR30618:SF0">
    <property type="entry name" value="PURINE-URACIL PERMEASE NCS1"/>
    <property type="match status" value="1"/>
</dbReference>
<evidence type="ECO:0000313" key="8">
    <source>
        <dbReference type="Proteomes" id="UP001217417"/>
    </source>
</evidence>
<dbReference type="RefSeq" id="XP_056041880.1">
    <property type="nucleotide sequence ID" value="XM_056184672.1"/>
</dbReference>
<evidence type="ECO:0000256" key="1">
    <source>
        <dbReference type="ARBA" id="ARBA00004141"/>
    </source>
</evidence>
<protein>
    <submittedName>
        <fullName evidence="7">Uncharacterized protein</fullName>
    </submittedName>
</protein>
<feature type="transmembrane region" description="Helical" evidence="6">
    <location>
        <begin position="107"/>
        <end position="127"/>
    </location>
</feature>
<organism evidence="7 8">
    <name type="scientific">Lipomyces tetrasporus</name>
    <dbReference type="NCBI Taxonomy" id="54092"/>
    <lineage>
        <taxon>Eukaryota</taxon>
        <taxon>Fungi</taxon>
        <taxon>Dikarya</taxon>
        <taxon>Ascomycota</taxon>
        <taxon>Saccharomycotina</taxon>
        <taxon>Lipomycetes</taxon>
        <taxon>Lipomycetales</taxon>
        <taxon>Lipomycetaceae</taxon>
        <taxon>Lipomyces</taxon>
    </lineage>
</organism>
<evidence type="ECO:0000256" key="3">
    <source>
        <dbReference type="ARBA" id="ARBA00022692"/>
    </source>
</evidence>
<evidence type="ECO:0000256" key="6">
    <source>
        <dbReference type="SAM" id="Phobius"/>
    </source>
</evidence>
<dbReference type="Proteomes" id="UP001217417">
    <property type="component" value="Unassembled WGS sequence"/>
</dbReference>
<name>A0AAD7QNS3_9ASCO</name>
<feature type="transmembrane region" description="Helical" evidence="6">
    <location>
        <begin position="74"/>
        <end position="92"/>
    </location>
</feature>
<dbReference type="GO" id="GO:0005886">
    <property type="term" value="C:plasma membrane"/>
    <property type="evidence" value="ECO:0007669"/>
    <property type="project" value="TreeGrafter"/>
</dbReference>
<comment type="caution">
    <text evidence="7">The sequence shown here is derived from an EMBL/GenBank/DDBJ whole genome shotgun (WGS) entry which is preliminary data.</text>
</comment>
<comment type="similarity">
    <text evidence="2">Belongs to the purine-cytosine permease (2.A.39) family.</text>
</comment>
<accession>A0AAD7QNS3</accession>
<evidence type="ECO:0000256" key="2">
    <source>
        <dbReference type="ARBA" id="ARBA00008974"/>
    </source>
</evidence>
<dbReference type="InterPro" id="IPR045225">
    <property type="entry name" value="Uracil/uridine/allantoin_perm"/>
</dbReference>
<evidence type="ECO:0000256" key="5">
    <source>
        <dbReference type="ARBA" id="ARBA00023136"/>
    </source>
</evidence>
<dbReference type="Pfam" id="PF02133">
    <property type="entry name" value="Transp_cyt_pur"/>
    <property type="match status" value="1"/>
</dbReference>
<gene>
    <name evidence="7" type="ORF">POJ06DRAFT_151495</name>
</gene>
<sequence>MLIWILCPQKKEPGLLWTTSLTGFPTTSPLPAGERLPLSILISDYYLVHNRKYNIWELYDQNGIYRYNKYGTNWRAAAAFTIGWVPLLPGFLPKVNSSIHVIQGMTNLYYCGYFYGFGSSMLTYWIFCKLWPAKETMLDYPVYVDDEVLTGRDVEEGVVADSESLGEKSGSENEKMK</sequence>
<evidence type="ECO:0000256" key="4">
    <source>
        <dbReference type="ARBA" id="ARBA00022989"/>
    </source>
</evidence>
<dbReference type="PANTHER" id="PTHR30618">
    <property type="entry name" value="NCS1 FAMILY PURINE/PYRIMIDINE TRANSPORTER"/>
    <property type="match status" value="1"/>
</dbReference>
<keyword evidence="5 6" id="KW-0472">Membrane</keyword>
<dbReference type="GO" id="GO:0015205">
    <property type="term" value="F:nucleobase transmembrane transporter activity"/>
    <property type="evidence" value="ECO:0007669"/>
    <property type="project" value="TreeGrafter"/>
</dbReference>
<dbReference type="AlphaFoldDB" id="A0AAD7QNS3"/>
<evidence type="ECO:0000313" key="7">
    <source>
        <dbReference type="EMBL" id="KAJ8098430.1"/>
    </source>
</evidence>
<dbReference type="Gene3D" id="1.10.4160.10">
    <property type="entry name" value="Hydantoin permease"/>
    <property type="match status" value="1"/>
</dbReference>
<keyword evidence="4 6" id="KW-1133">Transmembrane helix</keyword>
<proteinExistence type="inferred from homology"/>
<dbReference type="GeneID" id="80879838"/>
<dbReference type="EMBL" id="JARPMG010000009">
    <property type="protein sequence ID" value="KAJ8098430.1"/>
    <property type="molecule type" value="Genomic_DNA"/>
</dbReference>
<comment type="subcellular location">
    <subcellularLocation>
        <location evidence="1">Membrane</location>
        <topology evidence="1">Multi-pass membrane protein</topology>
    </subcellularLocation>
</comment>
<keyword evidence="3 6" id="KW-0812">Transmembrane</keyword>
<keyword evidence="8" id="KW-1185">Reference proteome</keyword>
<dbReference type="InterPro" id="IPR001248">
    <property type="entry name" value="Pur-cyt_permease"/>
</dbReference>